<feature type="short sequence motif" description="GXSXG" evidence="4">
    <location>
        <begin position="37"/>
        <end position="41"/>
    </location>
</feature>
<comment type="caution">
    <text evidence="6">The sequence shown here is derived from an EMBL/GenBank/DDBJ whole genome shotgun (WGS) entry which is preliminary data.</text>
</comment>
<dbReference type="InterPro" id="IPR002641">
    <property type="entry name" value="PNPLA_dom"/>
</dbReference>
<dbReference type="PROSITE" id="PS51635">
    <property type="entry name" value="PNPLA"/>
    <property type="match status" value="1"/>
</dbReference>
<dbReference type="Proteomes" id="UP000272781">
    <property type="component" value="Unassembled WGS sequence"/>
</dbReference>
<organism evidence="6 7">
    <name type="scientific">Caminibacter pacificus</name>
    <dbReference type="NCBI Taxonomy" id="1424653"/>
    <lineage>
        <taxon>Bacteria</taxon>
        <taxon>Pseudomonadati</taxon>
        <taxon>Campylobacterota</taxon>
        <taxon>Epsilonproteobacteria</taxon>
        <taxon>Nautiliales</taxon>
        <taxon>Nautiliaceae</taxon>
        <taxon>Caminibacter</taxon>
    </lineage>
</organism>
<dbReference type="PANTHER" id="PTHR14226:SF29">
    <property type="entry name" value="NEUROPATHY TARGET ESTERASE SWS"/>
    <property type="match status" value="1"/>
</dbReference>
<keyword evidence="3 4" id="KW-0443">Lipid metabolism</keyword>
<dbReference type="RefSeq" id="WP_211325220.1">
    <property type="nucleotide sequence ID" value="NZ_CP027432.2"/>
</dbReference>
<sequence>MKNFSLVLSGGGALGIAHLGVLDDLEEYKLFPSEIIGTSMGGIISAGIAIGMKEKAIFEIIKEFSNVFNWIKFSLSGNAIIKTDKIEKIFDLIFGNKKIKDTTVPLKIIATNLRTTECKVFTKDDDILIKDALLATMAIPGVFEEKEINNEIYVDGFLTQNLGVKEASLDNIIAVDVLGKNSFSTSLPQNSIKTKNVSICLKNR</sequence>
<feature type="domain" description="PNPLA" evidence="5">
    <location>
        <begin position="6"/>
        <end position="168"/>
    </location>
</feature>
<proteinExistence type="predicted"/>
<evidence type="ECO:0000313" key="6">
    <source>
        <dbReference type="EMBL" id="ROR41250.1"/>
    </source>
</evidence>
<dbReference type="PANTHER" id="PTHR14226">
    <property type="entry name" value="NEUROPATHY TARGET ESTERASE/SWISS CHEESE D.MELANOGASTER"/>
    <property type="match status" value="1"/>
</dbReference>
<dbReference type="GO" id="GO:0016787">
    <property type="term" value="F:hydrolase activity"/>
    <property type="evidence" value="ECO:0007669"/>
    <property type="project" value="UniProtKB-UniRule"/>
</dbReference>
<evidence type="ECO:0000256" key="3">
    <source>
        <dbReference type="ARBA" id="ARBA00023098"/>
    </source>
</evidence>
<dbReference type="InterPro" id="IPR050301">
    <property type="entry name" value="NTE"/>
</dbReference>
<evidence type="ECO:0000256" key="4">
    <source>
        <dbReference type="PROSITE-ProRule" id="PRU01161"/>
    </source>
</evidence>
<accession>A0AAJ4REI0</accession>
<evidence type="ECO:0000259" key="5">
    <source>
        <dbReference type="PROSITE" id="PS51635"/>
    </source>
</evidence>
<dbReference type="InterPro" id="IPR016035">
    <property type="entry name" value="Acyl_Trfase/lysoPLipase"/>
</dbReference>
<dbReference type="SUPFAM" id="SSF52151">
    <property type="entry name" value="FabD/lysophospholipase-like"/>
    <property type="match status" value="1"/>
</dbReference>
<feature type="active site" description="Proton acceptor" evidence="4">
    <location>
        <position position="155"/>
    </location>
</feature>
<reference evidence="6 7" key="1">
    <citation type="submission" date="2018-11" db="EMBL/GenBank/DDBJ databases">
        <title>Genomic Encyclopedia of Type Strains, Phase IV (KMG-IV): sequencing the most valuable type-strain genomes for metagenomic binning, comparative biology and taxonomic classification.</title>
        <authorList>
            <person name="Goeker M."/>
        </authorList>
    </citation>
    <scope>NUCLEOTIDE SEQUENCE [LARGE SCALE GENOMIC DNA]</scope>
    <source>
        <strain evidence="6 7">DSM 27783</strain>
    </source>
</reference>
<dbReference type="GO" id="GO:0016042">
    <property type="term" value="P:lipid catabolic process"/>
    <property type="evidence" value="ECO:0007669"/>
    <property type="project" value="UniProtKB-UniRule"/>
</dbReference>
<feature type="active site" description="Nucleophile" evidence="4">
    <location>
        <position position="39"/>
    </location>
</feature>
<evidence type="ECO:0000313" key="7">
    <source>
        <dbReference type="Proteomes" id="UP000272781"/>
    </source>
</evidence>
<gene>
    <name evidence="6" type="ORF">EDC58_0741</name>
</gene>
<protein>
    <submittedName>
        <fullName evidence="6">NTE family protein</fullName>
    </submittedName>
</protein>
<keyword evidence="1 4" id="KW-0378">Hydrolase</keyword>
<dbReference type="Gene3D" id="3.40.1090.10">
    <property type="entry name" value="Cytosolic phospholipase A2 catalytic domain"/>
    <property type="match status" value="2"/>
</dbReference>
<keyword evidence="2 4" id="KW-0442">Lipid degradation</keyword>
<name>A0AAJ4REI0_9BACT</name>
<dbReference type="Pfam" id="PF01734">
    <property type="entry name" value="Patatin"/>
    <property type="match status" value="1"/>
</dbReference>
<dbReference type="AlphaFoldDB" id="A0AAJ4REI0"/>
<dbReference type="EMBL" id="RJVK01000001">
    <property type="protein sequence ID" value="ROR41250.1"/>
    <property type="molecule type" value="Genomic_DNA"/>
</dbReference>
<feature type="short sequence motif" description="GXGXXG" evidence="4">
    <location>
        <begin position="10"/>
        <end position="15"/>
    </location>
</feature>
<evidence type="ECO:0000256" key="1">
    <source>
        <dbReference type="ARBA" id="ARBA00022801"/>
    </source>
</evidence>
<comment type="caution">
    <text evidence="4">Lacks conserved residue(s) required for the propagation of feature annotation.</text>
</comment>
<evidence type="ECO:0000256" key="2">
    <source>
        <dbReference type="ARBA" id="ARBA00022963"/>
    </source>
</evidence>